<gene>
    <name evidence="1" type="ORF">K432DRAFT_397258</name>
</gene>
<reference evidence="1 2" key="1">
    <citation type="journal article" date="2016" name="Nat. Commun.">
        <title>Ectomycorrhizal ecology is imprinted in the genome of the dominant symbiotic fungus Cenococcum geophilum.</title>
        <authorList>
            <consortium name="DOE Joint Genome Institute"/>
            <person name="Peter M."/>
            <person name="Kohler A."/>
            <person name="Ohm R.A."/>
            <person name="Kuo A."/>
            <person name="Krutzmann J."/>
            <person name="Morin E."/>
            <person name="Arend M."/>
            <person name="Barry K.W."/>
            <person name="Binder M."/>
            <person name="Choi C."/>
            <person name="Clum A."/>
            <person name="Copeland A."/>
            <person name="Grisel N."/>
            <person name="Haridas S."/>
            <person name="Kipfer T."/>
            <person name="LaButti K."/>
            <person name="Lindquist E."/>
            <person name="Lipzen A."/>
            <person name="Maire R."/>
            <person name="Meier B."/>
            <person name="Mihaltcheva S."/>
            <person name="Molinier V."/>
            <person name="Murat C."/>
            <person name="Poggeler S."/>
            <person name="Quandt C.A."/>
            <person name="Sperisen C."/>
            <person name="Tritt A."/>
            <person name="Tisserant E."/>
            <person name="Crous P.W."/>
            <person name="Henrissat B."/>
            <person name="Nehls U."/>
            <person name="Egli S."/>
            <person name="Spatafora J.W."/>
            <person name="Grigoriev I.V."/>
            <person name="Martin F.M."/>
        </authorList>
    </citation>
    <scope>NUCLEOTIDE SEQUENCE [LARGE SCALE GENOMIC DNA]</scope>
    <source>
        <strain evidence="1 2">CBS 459.81</strain>
    </source>
</reference>
<protein>
    <submittedName>
        <fullName evidence="1">Uncharacterized protein</fullName>
    </submittedName>
</protein>
<dbReference type="OrthoDB" id="5341582at2759"/>
<organism evidence="1 2">
    <name type="scientific">Lepidopterella palustris CBS 459.81</name>
    <dbReference type="NCBI Taxonomy" id="1314670"/>
    <lineage>
        <taxon>Eukaryota</taxon>
        <taxon>Fungi</taxon>
        <taxon>Dikarya</taxon>
        <taxon>Ascomycota</taxon>
        <taxon>Pezizomycotina</taxon>
        <taxon>Dothideomycetes</taxon>
        <taxon>Pleosporomycetidae</taxon>
        <taxon>Mytilinidiales</taxon>
        <taxon>Argynnaceae</taxon>
        <taxon>Lepidopterella</taxon>
    </lineage>
</organism>
<evidence type="ECO:0000313" key="2">
    <source>
        <dbReference type="Proteomes" id="UP000250266"/>
    </source>
</evidence>
<sequence>MVGSGKGFFRFWRLNAFAPQNLLYLQDQQMELDEKLSAIDLADSSNGGQIELWNLHLKRDGKSQGRGTLNGGNWAKSERIPYFLTKVCVNVCSRLPIETQTVFTRTKSLIAIATKRGIVLTSFHKTCRPVGLIASSWYIFGGYSSIAEPFSLPERRLPVMTVFTNVFAAMLSVMTKSKITRTLQQWQHIFGSYNCVYFMMKIMSRSYAAFLAVFVGDSSYGV</sequence>
<dbReference type="Proteomes" id="UP000250266">
    <property type="component" value="Unassembled WGS sequence"/>
</dbReference>
<accession>A0A8E2E147</accession>
<keyword evidence="2" id="KW-1185">Reference proteome</keyword>
<dbReference type="EMBL" id="KV745315">
    <property type="protein sequence ID" value="OCK75457.1"/>
    <property type="molecule type" value="Genomic_DNA"/>
</dbReference>
<evidence type="ECO:0000313" key="1">
    <source>
        <dbReference type="EMBL" id="OCK75457.1"/>
    </source>
</evidence>
<proteinExistence type="predicted"/>
<name>A0A8E2E147_9PEZI</name>
<dbReference type="AlphaFoldDB" id="A0A8E2E147"/>